<keyword evidence="2" id="KW-1185">Reference proteome</keyword>
<dbReference type="EMBL" id="FCOI02000006">
    <property type="protein sequence ID" value="SAK56461.1"/>
    <property type="molecule type" value="Genomic_DNA"/>
</dbReference>
<evidence type="ECO:0000313" key="2">
    <source>
        <dbReference type="Proteomes" id="UP000054624"/>
    </source>
</evidence>
<evidence type="ECO:0000313" key="1">
    <source>
        <dbReference type="EMBL" id="SAK56461.1"/>
    </source>
</evidence>
<dbReference type="InterPro" id="IPR017853">
    <property type="entry name" value="GH"/>
</dbReference>
<accession>A0A158AF36</accession>
<dbReference type="Gene3D" id="3.20.20.80">
    <property type="entry name" value="Glycosidases"/>
    <property type="match status" value="2"/>
</dbReference>
<sequence length="408" mass="46003">MRPAPEFKSFFWGGFECASHRRNDGVRLDLLRSTAHDVHALADYVSLAEHGIVTVRDGVRWHLVESRPGRYDWTSVLPMLRAANACGVQVVWDLCHYGWPDHIDIWRPQFVEAFARFAAATAELVASETDETPVFTLINEISFWSWFGGEVGDIRPSTFGRGLELKHQLIRATIAATDAVRAVIPGARFITTDPLINVVSRLPERKDDAERHRLSQYQAFDMLTGELWPGLGGGQAYLDIVGLNYYSFNQWLIEGGELGPGDPAYRSLSDMFEEVYRRYNRPLVIAETGAEGDMRRPWLSFVADQAYRARAAGVPVEGLCLYPIVDYPGWSNDRHCETGLLGYPTEVRSGVVPPEPSRPIFHPLAEELALQRHRFEEPSECRPCARTTKDSLDTTSELVLMPQRAGRK</sequence>
<proteinExistence type="predicted"/>
<protein>
    <recommendedName>
        <fullName evidence="3">Beta-glucosidase</fullName>
    </recommendedName>
</protein>
<dbReference type="STRING" id="1777137.AWB76_02296"/>
<dbReference type="SUPFAM" id="SSF51445">
    <property type="entry name" value="(Trans)glycosidases"/>
    <property type="match status" value="1"/>
</dbReference>
<evidence type="ECO:0008006" key="3">
    <source>
        <dbReference type="Google" id="ProtNLM"/>
    </source>
</evidence>
<gene>
    <name evidence="1" type="ORF">AWB76_02296</name>
</gene>
<reference evidence="2" key="1">
    <citation type="submission" date="2016-01" db="EMBL/GenBank/DDBJ databases">
        <authorList>
            <person name="Peeters Charlotte."/>
        </authorList>
    </citation>
    <scope>NUCLEOTIDE SEQUENCE [LARGE SCALE GENOMIC DNA]</scope>
</reference>
<dbReference type="AlphaFoldDB" id="A0A158AF36"/>
<organism evidence="1 2">
    <name type="scientific">Caballeronia temeraria</name>
    <dbReference type="NCBI Taxonomy" id="1777137"/>
    <lineage>
        <taxon>Bacteria</taxon>
        <taxon>Pseudomonadati</taxon>
        <taxon>Pseudomonadota</taxon>
        <taxon>Betaproteobacteria</taxon>
        <taxon>Burkholderiales</taxon>
        <taxon>Burkholderiaceae</taxon>
        <taxon>Caballeronia</taxon>
    </lineage>
</organism>
<dbReference type="Proteomes" id="UP000054624">
    <property type="component" value="Unassembled WGS sequence"/>
</dbReference>
<name>A0A158AF36_9BURK</name>